<feature type="signal peptide" evidence="1">
    <location>
        <begin position="1"/>
        <end position="24"/>
    </location>
</feature>
<evidence type="ECO:0000256" key="1">
    <source>
        <dbReference type="SAM" id="SignalP"/>
    </source>
</evidence>
<evidence type="ECO:0000313" key="3">
    <source>
        <dbReference type="Proteomes" id="UP001139971"/>
    </source>
</evidence>
<keyword evidence="1" id="KW-0732">Signal</keyword>
<organism evidence="2 3">
    <name type="scientific">Tahibacter soli</name>
    <dbReference type="NCBI Taxonomy" id="2983605"/>
    <lineage>
        <taxon>Bacteria</taxon>
        <taxon>Pseudomonadati</taxon>
        <taxon>Pseudomonadota</taxon>
        <taxon>Gammaproteobacteria</taxon>
        <taxon>Lysobacterales</taxon>
        <taxon>Rhodanobacteraceae</taxon>
        <taxon>Tahibacter</taxon>
    </lineage>
</organism>
<gene>
    <name evidence="2" type="ORF">OD750_010790</name>
</gene>
<dbReference type="AlphaFoldDB" id="A0A9X4BHM1"/>
<sequence>MLTKNLLAASLGTLLSLAATGANAMAEYKVWHYVSPDTLLDVAPGDITLGNSKLTPPAFACGMRINLPAYWDWSDTSGNGNFSKDVFVWIPKAGCPYPNDIVVEYTDHSQTFSYKVGNEYRSIFTNYGKNWVNAQGKVPSCGCVPNFPYKISGAKWASLDPDFDRLKADLRNPAQPTRALVETRTLLATLSSLATEAAGRVELRRRTNLPDREAAVRSLEDSALRKLAVAQAHMNTAMDRLSAGLFDDETHTEVDLGRENSIDAGKEFDEALDLIAPQAGER</sequence>
<keyword evidence="3" id="KW-1185">Reference proteome</keyword>
<dbReference type="Proteomes" id="UP001139971">
    <property type="component" value="Unassembled WGS sequence"/>
</dbReference>
<proteinExistence type="predicted"/>
<reference evidence="2" key="1">
    <citation type="submission" date="2023-02" db="EMBL/GenBank/DDBJ databases">
        <title>Tahibacter soli sp. nov. isolated from soil.</title>
        <authorList>
            <person name="Baek J.H."/>
            <person name="Lee J.K."/>
            <person name="Choi D.G."/>
            <person name="Jeon C.O."/>
        </authorList>
    </citation>
    <scope>NUCLEOTIDE SEQUENCE</scope>
    <source>
        <strain evidence="2">BL</strain>
    </source>
</reference>
<accession>A0A9X4BHM1</accession>
<dbReference type="EMBL" id="JAOVZO020000015">
    <property type="protein sequence ID" value="MDC8013031.1"/>
    <property type="molecule type" value="Genomic_DNA"/>
</dbReference>
<comment type="caution">
    <text evidence="2">The sequence shown here is derived from an EMBL/GenBank/DDBJ whole genome shotgun (WGS) entry which is preliminary data.</text>
</comment>
<dbReference type="RefSeq" id="WP_263544720.1">
    <property type="nucleotide sequence ID" value="NZ_JAOVZO020000015.1"/>
</dbReference>
<evidence type="ECO:0000313" key="2">
    <source>
        <dbReference type="EMBL" id="MDC8013031.1"/>
    </source>
</evidence>
<protein>
    <submittedName>
        <fullName evidence="2">Uncharacterized protein</fullName>
    </submittedName>
</protein>
<name>A0A9X4BHM1_9GAMM</name>
<feature type="chain" id="PRO_5040731189" evidence="1">
    <location>
        <begin position="25"/>
        <end position="282"/>
    </location>
</feature>